<dbReference type="Proteomes" id="UP000033965">
    <property type="component" value="Unassembled WGS sequence"/>
</dbReference>
<evidence type="ECO:0000256" key="1">
    <source>
        <dbReference type="ARBA" id="ARBA00025704"/>
    </source>
</evidence>
<dbReference type="GO" id="GO:0005886">
    <property type="term" value="C:plasma membrane"/>
    <property type="evidence" value="ECO:0007669"/>
    <property type="project" value="TreeGrafter"/>
</dbReference>
<reference evidence="5 6" key="1">
    <citation type="journal article" date="2015" name="Nature">
        <title>rRNA introns, odd ribosomes, and small enigmatic genomes across a large radiation of phyla.</title>
        <authorList>
            <person name="Brown C.T."/>
            <person name="Hug L.A."/>
            <person name="Thomas B.C."/>
            <person name="Sharon I."/>
            <person name="Castelle C.J."/>
            <person name="Singh A."/>
            <person name="Wilkins M.J."/>
            <person name="Williams K.H."/>
            <person name="Banfield J.F."/>
        </authorList>
    </citation>
    <scope>NUCLEOTIDE SEQUENCE [LARGE SCALE GENOMIC DNA]</scope>
</reference>
<comment type="similarity">
    <text evidence="2">Belongs to the relA/spoT family.</text>
</comment>
<comment type="pathway">
    <text evidence="1">Purine metabolism.</text>
</comment>
<dbReference type="PANTHER" id="PTHR21262:SF31">
    <property type="entry name" value="GTP PYROPHOSPHOKINASE"/>
    <property type="match status" value="1"/>
</dbReference>
<feature type="domain" description="HD" evidence="4">
    <location>
        <begin position="44"/>
        <end position="157"/>
    </location>
</feature>
<dbReference type="InterPro" id="IPR004811">
    <property type="entry name" value="RelA/Spo_fam"/>
</dbReference>
<dbReference type="SMART" id="SM00471">
    <property type="entry name" value="HDc"/>
    <property type="match status" value="1"/>
</dbReference>
<dbReference type="InterPro" id="IPR012676">
    <property type="entry name" value="TGS-like"/>
</dbReference>
<dbReference type="EMBL" id="LCPZ01000014">
    <property type="protein sequence ID" value="KKW08214.1"/>
    <property type="molecule type" value="Genomic_DNA"/>
</dbReference>
<feature type="coiled-coil region" evidence="3">
    <location>
        <begin position="212"/>
        <end position="250"/>
    </location>
</feature>
<dbReference type="InterPro" id="IPR004095">
    <property type="entry name" value="TGS"/>
</dbReference>
<evidence type="ECO:0000256" key="3">
    <source>
        <dbReference type="SAM" id="Coils"/>
    </source>
</evidence>
<dbReference type="FunFam" id="1.10.3210.10:FF:000001">
    <property type="entry name" value="GTP pyrophosphokinase RelA"/>
    <property type="match status" value="1"/>
</dbReference>
<evidence type="ECO:0000313" key="5">
    <source>
        <dbReference type="EMBL" id="KKW08214.1"/>
    </source>
</evidence>
<proteinExistence type="inferred from homology"/>
<name>A0A0G1YPD1_9BACT</name>
<evidence type="ECO:0000259" key="4">
    <source>
        <dbReference type="PROSITE" id="PS51831"/>
    </source>
</evidence>
<dbReference type="InterPro" id="IPR003607">
    <property type="entry name" value="HD/PDEase_dom"/>
</dbReference>
<sequence>MPKQIPEQILENYPKEKDKKLILEAFEFARAAHEGQKRFSGEDYIVHPLRTALILSHLKLDAETIIAALLHDVIDDTRVSPQELEKKFGEEVALLVYGVSRLGKLRLPKQNLEVEPIEKRDEKPANLETENLRRMFFAMAEDIRVILIKLADRTHNMETLEFIPKEKQKRVALETMEIYVPLANRLGISTIKTKLENLAFPYLYPKEYQWLEDNVEKRRKEARKYIDRARENLKDNLEKEKIEVVEIKARLKSYFSLYRKLLKYNMDFDRVYDLAALRVVVKDVKTCYETLGAIHQYWRPLPGRIKDYIAFPKANAYQSLHTTVICEEGRIIEVQIRTPEMHEVAEHGICAHWAQKEGIDLVRQGKQFAWIQQLAGWQKENKDAKEFLEGLKIDFFKDRLFVFTPRGDIIDLPEGACPVDFAYGVHSAVGHHCVGAKVNK</sequence>
<gene>
    <name evidence="5" type="ORF">UY44_C0014G0001</name>
</gene>
<dbReference type="InterPro" id="IPR006674">
    <property type="entry name" value="HD_domain"/>
</dbReference>
<dbReference type="AlphaFoldDB" id="A0A0G1YPD1"/>
<dbReference type="Gene3D" id="3.10.20.30">
    <property type="match status" value="1"/>
</dbReference>
<dbReference type="PANTHER" id="PTHR21262">
    <property type="entry name" value="GUANOSINE-3',5'-BIS DIPHOSPHATE 3'-PYROPHOSPHOHYDROLASE"/>
    <property type="match status" value="1"/>
</dbReference>
<dbReference type="Gene3D" id="1.10.3210.10">
    <property type="entry name" value="Hypothetical protein af1432"/>
    <property type="match status" value="1"/>
</dbReference>
<comment type="caution">
    <text evidence="5">The sequence shown here is derived from an EMBL/GenBank/DDBJ whole genome shotgun (WGS) entry which is preliminary data.</text>
</comment>
<dbReference type="GO" id="GO:0015969">
    <property type="term" value="P:guanosine tetraphosphate metabolic process"/>
    <property type="evidence" value="ECO:0007669"/>
    <property type="project" value="InterPro"/>
</dbReference>
<dbReference type="Pfam" id="PF02824">
    <property type="entry name" value="TGS"/>
    <property type="match status" value="1"/>
</dbReference>
<dbReference type="FunFam" id="3.10.20.30:FF:000002">
    <property type="entry name" value="GTP pyrophosphokinase (RelA/SpoT)"/>
    <property type="match status" value="1"/>
</dbReference>
<dbReference type="Pfam" id="PF13328">
    <property type="entry name" value="HD_4"/>
    <property type="match status" value="1"/>
</dbReference>
<dbReference type="SUPFAM" id="SSF81301">
    <property type="entry name" value="Nucleotidyltransferase"/>
    <property type="match status" value="1"/>
</dbReference>
<dbReference type="PROSITE" id="PS51831">
    <property type="entry name" value="HD"/>
    <property type="match status" value="1"/>
</dbReference>
<evidence type="ECO:0000256" key="2">
    <source>
        <dbReference type="RuleBase" id="RU003847"/>
    </source>
</evidence>
<dbReference type="SMART" id="SM00954">
    <property type="entry name" value="RelA_SpoT"/>
    <property type="match status" value="1"/>
</dbReference>
<dbReference type="NCBIfam" id="TIGR00691">
    <property type="entry name" value="spoT_relA"/>
    <property type="match status" value="1"/>
</dbReference>
<protein>
    <submittedName>
        <fullName evidence="5">(P)ppGpp synthetase I, SpoT/RelA</fullName>
    </submittedName>
</protein>
<dbReference type="InterPro" id="IPR012675">
    <property type="entry name" value="Beta-grasp_dom_sf"/>
</dbReference>
<feature type="non-terminal residue" evidence="5">
    <location>
        <position position="440"/>
    </location>
</feature>
<dbReference type="SUPFAM" id="SSF109604">
    <property type="entry name" value="HD-domain/PDEase-like"/>
    <property type="match status" value="1"/>
</dbReference>
<dbReference type="CDD" id="cd00077">
    <property type="entry name" value="HDc"/>
    <property type="match status" value="1"/>
</dbReference>
<dbReference type="InterPro" id="IPR043519">
    <property type="entry name" value="NT_sf"/>
</dbReference>
<dbReference type="Pfam" id="PF04607">
    <property type="entry name" value="RelA_SpoT"/>
    <property type="match status" value="1"/>
</dbReference>
<dbReference type="Gene3D" id="3.30.460.10">
    <property type="entry name" value="Beta Polymerase, domain 2"/>
    <property type="match status" value="1"/>
</dbReference>
<dbReference type="FunFam" id="3.30.460.10:FF:000001">
    <property type="entry name" value="GTP pyrophosphokinase RelA"/>
    <property type="match status" value="1"/>
</dbReference>
<organism evidence="5 6">
    <name type="scientific">Candidatus Kaiserbacteria bacterium GW2011_GWA2_49_19</name>
    <dbReference type="NCBI Taxonomy" id="1618669"/>
    <lineage>
        <taxon>Bacteria</taxon>
        <taxon>Candidatus Kaiseribacteriota</taxon>
    </lineage>
</organism>
<dbReference type="SUPFAM" id="SSF81271">
    <property type="entry name" value="TGS-like"/>
    <property type="match status" value="1"/>
</dbReference>
<dbReference type="CDD" id="cd05399">
    <property type="entry name" value="NT_Rel-Spo_like"/>
    <property type="match status" value="1"/>
</dbReference>
<comment type="function">
    <text evidence="2">In eubacteria ppGpp (guanosine 3'-diphosphate 5'-diphosphate) is a mediator of the stringent response that coordinates a variety of cellular activities in response to changes in nutritional abundance.</text>
</comment>
<dbReference type="InterPro" id="IPR007685">
    <property type="entry name" value="RelA_SpoT"/>
</dbReference>
<keyword evidence="3" id="KW-0175">Coiled coil</keyword>
<accession>A0A0G1YPD1</accession>
<evidence type="ECO:0000313" key="6">
    <source>
        <dbReference type="Proteomes" id="UP000033965"/>
    </source>
</evidence>